<sequence length="129" mass="14702">MTIKYTGQDFETKVNEVTWCEAKYENLMIGNSLISVPELDIAKDMDNIDVHINEILTLKLEYDKNISKIYEIEVEGLGEGRKTTPIEIVNNSVKAPEEKGEYVYSVKVIWNSTPESAHFASYVIKLNVI</sequence>
<dbReference type="AlphaFoldDB" id="B2TRI5"/>
<protein>
    <submittedName>
        <fullName evidence="1">Uncharacterized protein</fullName>
    </submittedName>
</protein>
<name>B2TRI5_CLOBB</name>
<proteinExistence type="predicted"/>
<gene>
    <name evidence="1" type="ordered locus">CLL_A2304</name>
</gene>
<dbReference type="PATRIC" id="fig|935198.13.peg.2261"/>
<accession>U4P734</accession>
<dbReference type="KEGG" id="cbk:CLL_A2304"/>
<organism evidence="1">
    <name type="scientific">Clostridium botulinum (strain Eklund 17B / Type B)</name>
    <dbReference type="NCBI Taxonomy" id="935198"/>
    <lineage>
        <taxon>Bacteria</taxon>
        <taxon>Bacillati</taxon>
        <taxon>Bacillota</taxon>
        <taxon>Clostridia</taxon>
        <taxon>Eubacteriales</taxon>
        <taxon>Clostridiaceae</taxon>
        <taxon>Clostridium</taxon>
    </lineage>
</organism>
<dbReference type="HOGENOM" id="CLU_133674_0_0_9"/>
<reference evidence="1" key="1">
    <citation type="submission" date="2009-06" db="EMBL/GenBank/DDBJ databases">
        <authorList>
            <consortium name="US DOE Joint Genome Institute (JGI-PGF)"/>
            <person name="Lucas S."/>
            <person name="Copeland A."/>
            <person name="Lapidus A."/>
            <person name="Glavina del Rio T."/>
            <person name="Dalin E."/>
            <person name="Tice H."/>
            <person name="Bruce D."/>
            <person name="Goodwin L."/>
            <person name="Pitluck S."/>
            <person name="Kyrpides N."/>
            <person name="Mavromatis K."/>
            <person name="Ivanova N."/>
            <person name="Saunders E."/>
            <person name="Brettin T."/>
            <person name="Detter J.C."/>
            <person name="Han C."/>
            <person name="Larimer F."/>
            <person name="Land M."/>
            <person name="Hauser L."/>
            <person name="Markowitz V."/>
            <person name="Cheng J.-F."/>
            <person name="Hugenholtz P."/>
            <person name="Woyke T."/>
            <person name="Wu D."/>
            <person name="Gronow S."/>
            <person name="Klenk H.-P."/>
            <person name="Eisen J.A."/>
        </authorList>
    </citation>
    <scope>NUCLEOTIDE SEQUENCE</scope>
    <source>
        <strain evidence="1">Eklund 17B</strain>
    </source>
</reference>
<reference evidence="1" key="2">
    <citation type="submission" date="2009-08" db="EMBL/GenBank/DDBJ databases">
        <authorList>
            <person name="Shrivastava S."/>
            <person name="Brinkac L.M."/>
            <person name="Dodson R.J."/>
            <person name="Harkins D.M."/>
            <person name="Durkin A.S."/>
            <person name="Sutton G."/>
        </authorList>
    </citation>
    <scope>NUCLEOTIDE SEQUENCE</scope>
    <source>
        <strain evidence="1">Eklund 17B</strain>
    </source>
</reference>
<accession>B2TRI5</accession>
<dbReference type="EMBL" id="CP001056">
    <property type="protein sequence ID" value="ACD22667.1"/>
    <property type="molecule type" value="Genomic_DNA"/>
</dbReference>
<evidence type="ECO:0000313" key="1">
    <source>
        <dbReference type="EMBL" id="ACD22667.1"/>
    </source>
</evidence>